<proteinExistence type="predicted"/>
<evidence type="ECO:0000313" key="2">
    <source>
        <dbReference type="Proteomes" id="UP000077349"/>
    </source>
</evidence>
<protein>
    <submittedName>
        <fullName evidence="1">Uncharacterized protein</fullName>
    </submittedName>
</protein>
<sequence>MRGIALLLVQSIPRNRLNGDGMQTIHSTCRSKHSTGRKKTCGGCKSLRQYKAGGNPAHPSVSQHGLSATPCIMRHHGMARLFFASFRRADKEKGDGPAKQNRFPFPCFFLTK</sequence>
<dbReference type="AlphaFoldDB" id="A0A177G737"/>
<comment type="caution">
    <text evidence="1">The sequence shown here is derived from an EMBL/GenBank/DDBJ whole genome shotgun (WGS) entry which is preliminary data.</text>
</comment>
<organism evidence="1 2">
    <name type="scientific">Acetobacter malorum</name>
    <dbReference type="NCBI Taxonomy" id="178901"/>
    <lineage>
        <taxon>Bacteria</taxon>
        <taxon>Pseudomonadati</taxon>
        <taxon>Pseudomonadota</taxon>
        <taxon>Alphaproteobacteria</taxon>
        <taxon>Acetobacterales</taxon>
        <taxon>Acetobacteraceae</taxon>
        <taxon>Acetobacter</taxon>
    </lineage>
</organism>
<accession>A0A177G737</accession>
<dbReference type="Proteomes" id="UP000077349">
    <property type="component" value="Unassembled WGS sequence"/>
</dbReference>
<gene>
    <name evidence="1" type="ORF">Amal_03667</name>
</gene>
<reference evidence="1 2" key="1">
    <citation type="submission" date="2016-03" db="EMBL/GenBank/DDBJ databases">
        <title>Draft genome sequence of Acetobacter malorum CECT 7742, a strain isolated from strawberry vinegar.</title>
        <authorList>
            <person name="Sainz F."/>
            <person name="Mas A."/>
            <person name="Torija M.J."/>
        </authorList>
    </citation>
    <scope>NUCLEOTIDE SEQUENCE [LARGE SCALE GENOMIC DNA]</scope>
    <source>
        <strain evidence="1 2">CECT 7742</strain>
    </source>
</reference>
<dbReference type="EMBL" id="LVHD01000111">
    <property type="protein sequence ID" value="OAG75165.1"/>
    <property type="molecule type" value="Genomic_DNA"/>
</dbReference>
<evidence type="ECO:0000313" key="1">
    <source>
        <dbReference type="EMBL" id="OAG75165.1"/>
    </source>
</evidence>
<name>A0A177G737_9PROT</name>